<reference evidence="3" key="1">
    <citation type="journal article" date="2020" name="Stud. Mycol.">
        <title>101 Dothideomycetes genomes: a test case for predicting lifestyles and emergence of pathogens.</title>
        <authorList>
            <person name="Haridas S."/>
            <person name="Albert R."/>
            <person name="Binder M."/>
            <person name="Bloem J."/>
            <person name="Labutti K."/>
            <person name="Salamov A."/>
            <person name="Andreopoulos B."/>
            <person name="Baker S."/>
            <person name="Barry K."/>
            <person name="Bills G."/>
            <person name="Bluhm B."/>
            <person name="Cannon C."/>
            <person name="Castanera R."/>
            <person name="Culley D."/>
            <person name="Daum C."/>
            <person name="Ezra D."/>
            <person name="Gonzalez J."/>
            <person name="Henrissat B."/>
            <person name="Kuo A."/>
            <person name="Liang C."/>
            <person name="Lipzen A."/>
            <person name="Lutzoni F."/>
            <person name="Magnuson J."/>
            <person name="Mondo S."/>
            <person name="Nolan M."/>
            <person name="Ohm R."/>
            <person name="Pangilinan J."/>
            <person name="Park H.-J."/>
            <person name="Ramirez L."/>
            <person name="Alfaro M."/>
            <person name="Sun H."/>
            <person name="Tritt A."/>
            <person name="Yoshinaga Y."/>
            <person name="Zwiers L.-H."/>
            <person name="Turgeon B."/>
            <person name="Goodwin S."/>
            <person name="Spatafora J."/>
            <person name="Crous P."/>
            <person name="Grigoriev I."/>
        </authorList>
    </citation>
    <scope>NUCLEOTIDE SEQUENCE</scope>
    <source>
        <strain evidence="3">CBS 116435</strain>
    </source>
</reference>
<dbReference type="Proteomes" id="UP000799441">
    <property type="component" value="Unassembled WGS sequence"/>
</dbReference>
<dbReference type="OrthoDB" id="438440at2759"/>
<accession>A0A9P4PZ67</accession>
<dbReference type="PANTHER" id="PTHR46023">
    <property type="entry name" value="LIPASE CLASS 3 PROTEIN-LIKE"/>
    <property type="match status" value="1"/>
</dbReference>
<comment type="caution">
    <text evidence="3">The sequence shown here is derived from an EMBL/GenBank/DDBJ whole genome shotgun (WGS) entry which is preliminary data.</text>
</comment>
<name>A0A9P4PZ67_9PEZI</name>
<dbReference type="InterPro" id="IPR029058">
    <property type="entry name" value="AB_hydrolase_fold"/>
</dbReference>
<evidence type="ECO:0000259" key="2">
    <source>
        <dbReference type="Pfam" id="PF01764"/>
    </source>
</evidence>
<feature type="region of interest" description="Disordered" evidence="1">
    <location>
        <begin position="20"/>
        <end position="70"/>
    </location>
</feature>
<dbReference type="SUPFAM" id="SSF53474">
    <property type="entry name" value="alpha/beta-Hydrolases"/>
    <property type="match status" value="1"/>
</dbReference>
<dbReference type="CDD" id="cd00519">
    <property type="entry name" value="Lipase_3"/>
    <property type="match status" value="1"/>
</dbReference>
<keyword evidence="4" id="KW-1185">Reference proteome</keyword>
<proteinExistence type="predicted"/>
<protein>
    <submittedName>
        <fullName evidence="3">Alpha/beta-hydrolase</fullName>
    </submittedName>
</protein>
<evidence type="ECO:0000313" key="4">
    <source>
        <dbReference type="Proteomes" id="UP000799441"/>
    </source>
</evidence>
<evidence type="ECO:0000313" key="3">
    <source>
        <dbReference type="EMBL" id="KAF2716515.1"/>
    </source>
</evidence>
<organism evidence="3 4">
    <name type="scientific">Polychaeton citri CBS 116435</name>
    <dbReference type="NCBI Taxonomy" id="1314669"/>
    <lineage>
        <taxon>Eukaryota</taxon>
        <taxon>Fungi</taxon>
        <taxon>Dikarya</taxon>
        <taxon>Ascomycota</taxon>
        <taxon>Pezizomycotina</taxon>
        <taxon>Dothideomycetes</taxon>
        <taxon>Dothideomycetidae</taxon>
        <taxon>Capnodiales</taxon>
        <taxon>Capnodiaceae</taxon>
        <taxon>Polychaeton</taxon>
    </lineage>
</organism>
<dbReference type="EMBL" id="MU003871">
    <property type="protein sequence ID" value="KAF2716515.1"/>
    <property type="molecule type" value="Genomic_DNA"/>
</dbReference>
<dbReference type="GO" id="GO:0006629">
    <property type="term" value="P:lipid metabolic process"/>
    <property type="evidence" value="ECO:0007669"/>
    <property type="project" value="InterPro"/>
</dbReference>
<dbReference type="Gene3D" id="3.40.50.1820">
    <property type="entry name" value="alpha/beta hydrolase"/>
    <property type="match status" value="1"/>
</dbReference>
<dbReference type="PANTHER" id="PTHR46023:SF6">
    <property type="entry name" value="LIPASE CLASS 3 FAMILY PROTEIN"/>
    <property type="match status" value="1"/>
</dbReference>
<gene>
    <name evidence="3" type="ORF">K431DRAFT_235191</name>
</gene>
<evidence type="ECO:0000256" key="1">
    <source>
        <dbReference type="SAM" id="MobiDB-lite"/>
    </source>
</evidence>
<dbReference type="InterPro" id="IPR002921">
    <property type="entry name" value="Fungal_lipase-type"/>
</dbReference>
<sequence length="420" mass="45935">MNQGAAFCDRIAARLNEAVSRVDGDDGRDEELEPYLRQLPWEESTEIDEDPQPKSLDVSARHQAPRLEPAGTGKSWMYANSRLPPHLPPLTVYMPTWRLLCMAARASQDVYQRPRSGEREDYIDADWRQGTKAMVLKSSPIDDQNLLVFAIRGSQLNAIDWLVNLRPAPTAPNGFLDDAGNACHAGFLSVARSMIAPVAARLRHLLEQDPSRASSSLLITGHSAGGAVAALLFMHMLSTTIESELSILTGCFKRVHCVTFGAPPVSFLPLQKPAGKRFEKSVFLSFINEGDLVTRFSDKAYVGSVARLLAAPAPKQQSALAKMSKQKLQSTALPPPLPARPPVALPRWPVPPATLSNAGRLVLLREKQSLQKQQGRPVTEAVSTSDQQLREVIFGDIAAHAMSVYKKRIDELAIAAVTGQ</sequence>
<dbReference type="AlphaFoldDB" id="A0A9P4PZ67"/>
<feature type="domain" description="Fungal lipase-type" evidence="2">
    <location>
        <begin position="148"/>
        <end position="297"/>
    </location>
</feature>
<dbReference type="Pfam" id="PF01764">
    <property type="entry name" value="Lipase_3"/>
    <property type="match status" value="1"/>
</dbReference>